<comment type="subcellular location">
    <subcellularLocation>
        <location evidence="1">Periplasm</location>
    </subcellularLocation>
</comment>
<dbReference type="GO" id="GO:0042597">
    <property type="term" value="C:periplasmic space"/>
    <property type="evidence" value="ECO:0007669"/>
    <property type="project" value="UniProtKB-SubCell"/>
</dbReference>
<comment type="cofactor">
    <cofactor evidence="8">
        <name>Cu cation</name>
        <dbReference type="ChEBI" id="CHEBI:23378"/>
    </cofactor>
    <text evidence="8">Binds 1 copper ion per subunit.</text>
</comment>
<evidence type="ECO:0000256" key="7">
    <source>
        <dbReference type="NCBIfam" id="TIGR02375"/>
    </source>
</evidence>
<dbReference type="RefSeq" id="WP_099095085.1">
    <property type="nucleotide sequence ID" value="NZ_PDNU01000010.1"/>
</dbReference>
<keyword evidence="4" id="KW-0574">Periplasm</keyword>
<keyword evidence="12" id="KW-1185">Reference proteome</keyword>
<dbReference type="Pfam" id="PF00127">
    <property type="entry name" value="Copper-bind"/>
    <property type="match status" value="1"/>
</dbReference>
<feature type="binding site" evidence="8">
    <location>
        <position position="101"/>
    </location>
    <ligand>
        <name>Cu cation</name>
        <dbReference type="ChEBI" id="CHEBI:23378"/>
    </ligand>
</feature>
<evidence type="ECO:0000256" key="4">
    <source>
        <dbReference type="ARBA" id="ARBA00022764"/>
    </source>
</evidence>
<keyword evidence="3 8" id="KW-0479">Metal-binding</keyword>
<dbReference type="AlphaFoldDB" id="A0A2C7ABQ3"/>
<proteinExistence type="predicted"/>
<keyword evidence="2" id="KW-0813">Transport</keyword>
<feature type="binding site" evidence="8">
    <location>
        <position position="60"/>
    </location>
    <ligand>
        <name>Cu cation</name>
        <dbReference type="ChEBI" id="CHEBI:23378"/>
    </ligand>
</feature>
<comment type="caution">
    <text evidence="11">The sequence shown here is derived from an EMBL/GenBank/DDBJ whole genome shotgun (WGS) entry which is preliminary data.</text>
</comment>
<dbReference type="InterPro" id="IPR012745">
    <property type="entry name" value="Pseudoazurin"/>
</dbReference>
<evidence type="ECO:0000256" key="3">
    <source>
        <dbReference type="ARBA" id="ARBA00022723"/>
    </source>
</evidence>
<keyword evidence="9" id="KW-0732">Signal</keyword>
<dbReference type="PRINTS" id="PR00156">
    <property type="entry name" value="COPPERBLUE"/>
</dbReference>
<gene>
    <name evidence="11" type="ORF">CR162_08365</name>
</gene>
<protein>
    <recommendedName>
        <fullName evidence="7">Pseudoazurin</fullName>
    </recommendedName>
</protein>
<dbReference type="SUPFAM" id="SSF49503">
    <property type="entry name" value="Cupredoxins"/>
    <property type="match status" value="1"/>
</dbReference>
<feature type="signal peptide" evidence="9">
    <location>
        <begin position="1"/>
        <end position="20"/>
    </location>
</feature>
<organism evidence="11 12">
    <name type="scientific">Teichococcus rhizosphaerae</name>
    <dbReference type="NCBI Taxonomy" id="1335062"/>
    <lineage>
        <taxon>Bacteria</taxon>
        <taxon>Pseudomonadati</taxon>
        <taxon>Pseudomonadota</taxon>
        <taxon>Alphaproteobacteria</taxon>
        <taxon>Acetobacterales</taxon>
        <taxon>Roseomonadaceae</taxon>
        <taxon>Roseomonas</taxon>
    </lineage>
</organism>
<dbReference type="InterPro" id="IPR008972">
    <property type="entry name" value="Cupredoxin"/>
</dbReference>
<dbReference type="Proteomes" id="UP000223527">
    <property type="component" value="Unassembled WGS sequence"/>
</dbReference>
<dbReference type="EMBL" id="PDNU01000010">
    <property type="protein sequence ID" value="PHK95489.1"/>
    <property type="molecule type" value="Genomic_DNA"/>
</dbReference>
<dbReference type="OrthoDB" id="7510199at2"/>
<keyword evidence="6 8" id="KW-0186">Copper</keyword>
<dbReference type="CDD" id="cd04218">
    <property type="entry name" value="Pseudoazurin"/>
    <property type="match status" value="1"/>
</dbReference>
<feature type="binding site" evidence="8">
    <location>
        <position position="98"/>
    </location>
    <ligand>
        <name>Cu cation</name>
        <dbReference type="ChEBI" id="CHEBI:23378"/>
    </ligand>
</feature>
<feature type="domain" description="Blue (type 1) copper" evidence="10">
    <location>
        <begin position="28"/>
        <end position="112"/>
    </location>
</feature>
<sequence length="142" mass="15664">MRPMLGLLLPLLLLAPAARAELHEGRMLNRNATGGMVYEPDFLRLRPGDRVRFLATHATHNAASMPEMLPEGAAPFKGGINEEIEVTFTQEGLYGIKCIPHYAMGMVMLVQVGDAPVTPAQIPQALPERVRQRLGEILRRAE</sequence>
<name>A0A2C7ABQ3_9PROT</name>
<evidence type="ECO:0000256" key="5">
    <source>
        <dbReference type="ARBA" id="ARBA00022982"/>
    </source>
</evidence>
<evidence type="ECO:0000256" key="1">
    <source>
        <dbReference type="ARBA" id="ARBA00004418"/>
    </source>
</evidence>
<dbReference type="PRINTS" id="PR00155">
    <property type="entry name" value="AMICYANIN"/>
</dbReference>
<dbReference type="GO" id="GO:0005507">
    <property type="term" value="F:copper ion binding"/>
    <property type="evidence" value="ECO:0007669"/>
    <property type="project" value="UniProtKB-UniRule"/>
</dbReference>
<reference evidence="11 12" key="1">
    <citation type="submission" date="2017-10" db="EMBL/GenBank/DDBJ databases">
        <authorList>
            <person name="Banno H."/>
            <person name="Chua N.-H."/>
        </authorList>
    </citation>
    <scope>NUCLEOTIDE SEQUENCE [LARGE SCALE GENOMIC DNA]</scope>
    <source>
        <strain evidence="11 12">YW11</strain>
    </source>
</reference>
<dbReference type="Gene3D" id="2.60.40.420">
    <property type="entry name" value="Cupredoxins - blue copper proteins"/>
    <property type="match status" value="1"/>
</dbReference>
<accession>A0A2C7ABQ3</accession>
<dbReference type="InterPro" id="IPR002386">
    <property type="entry name" value="Amicyanin/Pseudoazurin"/>
</dbReference>
<dbReference type="InterPro" id="IPR001235">
    <property type="entry name" value="Copper_blue_Plastocyanin"/>
</dbReference>
<evidence type="ECO:0000256" key="9">
    <source>
        <dbReference type="SAM" id="SignalP"/>
    </source>
</evidence>
<evidence type="ECO:0000256" key="8">
    <source>
        <dbReference type="PIRSR" id="PIRSR602386-1"/>
    </source>
</evidence>
<evidence type="ECO:0000313" key="11">
    <source>
        <dbReference type="EMBL" id="PHK95489.1"/>
    </source>
</evidence>
<evidence type="ECO:0000256" key="2">
    <source>
        <dbReference type="ARBA" id="ARBA00022448"/>
    </source>
</evidence>
<feature type="chain" id="PRO_5012338350" description="Pseudoazurin" evidence="9">
    <location>
        <begin position="21"/>
        <end position="142"/>
    </location>
</feature>
<dbReference type="NCBIfam" id="TIGR02375">
    <property type="entry name" value="pseudoazurin"/>
    <property type="match status" value="1"/>
</dbReference>
<feature type="binding site" evidence="8">
    <location>
        <position position="106"/>
    </location>
    <ligand>
        <name>Cu cation</name>
        <dbReference type="ChEBI" id="CHEBI:23378"/>
    </ligand>
</feature>
<dbReference type="InterPro" id="IPR000923">
    <property type="entry name" value="BlueCu_1"/>
</dbReference>
<keyword evidence="5" id="KW-0249">Electron transport</keyword>
<evidence type="ECO:0000313" key="12">
    <source>
        <dbReference type="Proteomes" id="UP000223527"/>
    </source>
</evidence>
<evidence type="ECO:0000256" key="6">
    <source>
        <dbReference type="ARBA" id="ARBA00023008"/>
    </source>
</evidence>
<evidence type="ECO:0000259" key="10">
    <source>
        <dbReference type="Pfam" id="PF00127"/>
    </source>
</evidence>
<dbReference type="GO" id="GO:0009055">
    <property type="term" value="F:electron transfer activity"/>
    <property type="evidence" value="ECO:0007669"/>
    <property type="project" value="InterPro"/>
</dbReference>